<keyword evidence="3" id="KW-0812">Transmembrane</keyword>
<sequence>MAAPSGSGTLLLLMRSPMVILLVILPILLLLSDGGGSSGVASAQRGRGGGSRSSAKVNEGDIRALLAWRDAVLGEGGLDSKDPRMVDGHPMASWKEGTSPCPNTGGGSYVADQWRSYSTRGWANQCGALSVGGGWLGIHLCVLVDGEWRVKDINLQNCGIKGPLPEVLGDLDHMFHLDLDGNMFTGPLPVRLGDLKHLEVLSLDDNLFTGRIPSTWGKLTQLRVMDLSDNMLEGPVPPMLANTKAATIATENNPLPMQQAINSSGRNTGMYVYGNGGLCGVMPDGINPGMKPWSARFEGRDSPYFNTGLLAPGTQFQTQAAASVFTESGEYLPPGCPSPMKCVLRCGIRSPLSREGLCLKFCGDPTKGDDLGEGQGELVDLSEYAEFQG</sequence>
<dbReference type="Gene3D" id="3.80.10.10">
    <property type="entry name" value="Ribonuclease Inhibitor"/>
    <property type="match status" value="1"/>
</dbReference>
<dbReference type="GO" id="GO:0016020">
    <property type="term" value="C:membrane"/>
    <property type="evidence" value="ECO:0007669"/>
    <property type="project" value="UniProtKB-SubCell"/>
</dbReference>
<dbReference type="OrthoDB" id="497568at2759"/>
<keyword evidence="7" id="KW-0472">Membrane</keyword>
<protein>
    <recommendedName>
        <fullName evidence="13">Leucine-rich repeat-containing N-terminal plant-type domain-containing protein</fullName>
    </recommendedName>
</protein>
<accession>A0A6T5X0V8</accession>
<keyword evidence="8" id="KW-0325">Glycoprotein</keyword>
<dbReference type="AlphaFoldDB" id="A0A6T5X0V8"/>
<dbReference type="Pfam" id="PF00560">
    <property type="entry name" value="LRR_1"/>
    <property type="match status" value="2"/>
</dbReference>
<evidence type="ECO:0000256" key="9">
    <source>
        <dbReference type="SAM" id="SignalP"/>
    </source>
</evidence>
<keyword evidence="12" id="KW-1185">Reference proteome</keyword>
<comment type="subcellular location">
    <subcellularLocation>
        <location evidence="1">Cytoplasm</location>
        <location evidence="1">Cytoskeleton</location>
        <location evidence="1">Cilium axoneme</location>
    </subcellularLocation>
    <subcellularLocation>
        <location evidence="2">Membrane</location>
        <topology evidence="2">Single-pass type I membrane protein</topology>
    </subcellularLocation>
</comment>
<evidence type="ECO:0000256" key="7">
    <source>
        <dbReference type="ARBA" id="ARBA00023136"/>
    </source>
</evidence>
<feature type="chain" id="PRO_5036191611" description="Leucine-rich repeat-containing N-terminal plant-type domain-containing protein" evidence="9">
    <location>
        <begin position="35"/>
        <end position="389"/>
    </location>
</feature>
<dbReference type="InterPro" id="IPR046956">
    <property type="entry name" value="RLP23-like"/>
</dbReference>
<dbReference type="EMBL" id="BNJQ01000007">
    <property type="protein sequence ID" value="GHP04285.1"/>
    <property type="molecule type" value="Genomic_DNA"/>
</dbReference>
<evidence type="ECO:0000256" key="1">
    <source>
        <dbReference type="ARBA" id="ARBA00004430"/>
    </source>
</evidence>
<keyword evidence="4 9" id="KW-0732">Signal</keyword>
<reference evidence="11" key="1">
    <citation type="submission" date="2020-10" db="EMBL/GenBank/DDBJ databases">
        <title>Unveiling of a novel bifunctional photoreceptor, Dualchrome1, isolated from a cosmopolitan green alga.</title>
        <authorList>
            <person name="Suzuki S."/>
            <person name="Kawachi M."/>
        </authorList>
    </citation>
    <scope>NUCLEOTIDE SEQUENCE</scope>
    <source>
        <strain evidence="11">NIES 2893</strain>
    </source>
</reference>
<evidence type="ECO:0000313" key="12">
    <source>
        <dbReference type="Proteomes" id="UP000660262"/>
    </source>
</evidence>
<dbReference type="GO" id="GO:0005930">
    <property type="term" value="C:axoneme"/>
    <property type="evidence" value="ECO:0007669"/>
    <property type="project" value="UniProtKB-SubCell"/>
</dbReference>
<dbReference type="PANTHER" id="PTHR48061">
    <property type="entry name" value="LEUCINE-RICH REPEAT RECEPTOR PROTEIN KINASE EMS1-LIKE-RELATED"/>
    <property type="match status" value="1"/>
</dbReference>
<evidence type="ECO:0000256" key="8">
    <source>
        <dbReference type="ARBA" id="ARBA00023180"/>
    </source>
</evidence>
<dbReference type="SUPFAM" id="SSF52058">
    <property type="entry name" value="L domain-like"/>
    <property type="match status" value="1"/>
</dbReference>
<evidence type="ECO:0000313" key="11">
    <source>
        <dbReference type="EMBL" id="GHP04285.1"/>
    </source>
</evidence>
<evidence type="ECO:0000256" key="2">
    <source>
        <dbReference type="ARBA" id="ARBA00004479"/>
    </source>
</evidence>
<feature type="signal peptide" evidence="9">
    <location>
        <begin position="1"/>
        <end position="34"/>
    </location>
</feature>
<dbReference type="PANTHER" id="PTHR48061:SF2">
    <property type="entry name" value="RECEPTOR LIKE PROTEIN 30-LIKE"/>
    <property type="match status" value="1"/>
</dbReference>
<evidence type="ECO:0000256" key="6">
    <source>
        <dbReference type="ARBA" id="ARBA00022989"/>
    </source>
</evidence>
<name>A0A6T5X0V8_9CHLO</name>
<proteinExistence type="predicted"/>
<keyword evidence="6" id="KW-1133">Transmembrane helix</keyword>
<dbReference type="InterPro" id="IPR032675">
    <property type="entry name" value="LRR_dom_sf"/>
</dbReference>
<evidence type="ECO:0000256" key="4">
    <source>
        <dbReference type="ARBA" id="ARBA00022729"/>
    </source>
</evidence>
<dbReference type="FunFam" id="3.80.10.10:FF:000383">
    <property type="entry name" value="Leucine-rich repeat receptor protein kinase EMS1"/>
    <property type="match status" value="1"/>
</dbReference>
<dbReference type="Proteomes" id="UP000660262">
    <property type="component" value="Unassembled WGS sequence"/>
</dbReference>
<evidence type="ECO:0000313" key="10">
    <source>
        <dbReference type="EMBL" id="CAD8218810.1"/>
    </source>
</evidence>
<evidence type="ECO:0000256" key="3">
    <source>
        <dbReference type="ARBA" id="ARBA00022692"/>
    </source>
</evidence>
<evidence type="ECO:0000256" key="5">
    <source>
        <dbReference type="ARBA" id="ARBA00022737"/>
    </source>
</evidence>
<reference evidence="10" key="2">
    <citation type="submission" date="2021-01" db="EMBL/GenBank/DDBJ databases">
        <authorList>
            <person name="Corre E."/>
            <person name="Pelletier E."/>
            <person name="Niang G."/>
            <person name="Scheremetjew M."/>
            <person name="Finn R."/>
            <person name="Kale V."/>
            <person name="Holt S."/>
            <person name="Cochrane G."/>
            <person name="Meng A."/>
            <person name="Brown T."/>
            <person name="Cohen L."/>
        </authorList>
    </citation>
    <scope>NUCLEOTIDE SEQUENCE</scope>
    <source>
        <strain evidence="10">RCC251</strain>
    </source>
</reference>
<keyword evidence="5" id="KW-0677">Repeat</keyword>
<dbReference type="EMBL" id="HBDW01003246">
    <property type="protein sequence ID" value="CAD8218810.1"/>
    <property type="molecule type" value="Transcribed_RNA"/>
</dbReference>
<dbReference type="InterPro" id="IPR001611">
    <property type="entry name" value="Leu-rich_rpt"/>
</dbReference>
<gene>
    <name evidence="10" type="ORF">PPRO1472_LOCUS2259</name>
    <name evidence="11" type="ORF">PPROV_000303900</name>
</gene>
<organism evidence="10">
    <name type="scientific">Pycnococcus provasolii</name>
    <dbReference type="NCBI Taxonomy" id="41880"/>
    <lineage>
        <taxon>Eukaryota</taxon>
        <taxon>Viridiplantae</taxon>
        <taxon>Chlorophyta</taxon>
        <taxon>Pseudoscourfieldiophyceae</taxon>
        <taxon>Pseudoscourfieldiales</taxon>
        <taxon>Pycnococcaceae</taxon>
        <taxon>Pycnococcus</taxon>
    </lineage>
</organism>
<evidence type="ECO:0008006" key="13">
    <source>
        <dbReference type="Google" id="ProtNLM"/>
    </source>
</evidence>